<sequence length="301" mass="34602">MNNLDQNNNLQQIIPILTDENYSEWKLQMIICLKQRRLYQYCVKECIPGDGETRKPTVEANVVDANVEACGIITNFMDSRTFAAPATSEEITQNRYQLWKKFIANTRKCLNNIALVCILVEDEMLAFLILTKLPDEFHSLIEKVSLNAETQGNPDAILNVLHKAALKEEALSMESTKMVALNKKSFLSKIVHYCSYRKHNPLVTTHSPEKCWQLHPELKPDRKQRDKEKKFFTIAQALFTHDSRQTNHTLTIVLDTGASKHMFNNKCFFENLHQDHRTNVATECDKSVLTSQGRGLAKIYD</sequence>
<keyword evidence="2" id="KW-1185">Reference proteome</keyword>
<organism evidence="1 2">
    <name type="scientific">Austropuccinia psidii MF-1</name>
    <dbReference type="NCBI Taxonomy" id="1389203"/>
    <lineage>
        <taxon>Eukaryota</taxon>
        <taxon>Fungi</taxon>
        <taxon>Dikarya</taxon>
        <taxon>Basidiomycota</taxon>
        <taxon>Pucciniomycotina</taxon>
        <taxon>Pucciniomycetes</taxon>
        <taxon>Pucciniales</taxon>
        <taxon>Sphaerophragmiaceae</taxon>
        <taxon>Austropuccinia</taxon>
    </lineage>
</organism>
<evidence type="ECO:0000313" key="2">
    <source>
        <dbReference type="Proteomes" id="UP000765509"/>
    </source>
</evidence>
<protein>
    <recommendedName>
        <fullName evidence="3">DUF4219 domain-containing protein</fullName>
    </recommendedName>
</protein>
<proteinExistence type="predicted"/>
<reference evidence="1" key="1">
    <citation type="submission" date="2021-03" db="EMBL/GenBank/DDBJ databases">
        <title>Draft genome sequence of rust myrtle Austropuccinia psidii MF-1, a brazilian biotype.</title>
        <authorList>
            <person name="Quecine M.C."/>
            <person name="Pachon D.M.R."/>
            <person name="Bonatelli M.L."/>
            <person name="Correr F.H."/>
            <person name="Franceschini L.M."/>
            <person name="Leite T.F."/>
            <person name="Margarido G.R.A."/>
            <person name="Almeida C.A."/>
            <person name="Ferrarezi J.A."/>
            <person name="Labate C.A."/>
        </authorList>
    </citation>
    <scope>NUCLEOTIDE SEQUENCE</scope>
    <source>
        <strain evidence="1">MF-1</strain>
    </source>
</reference>
<dbReference type="EMBL" id="AVOT02026538">
    <property type="protein sequence ID" value="MBW0518303.1"/>
    <property type="molecule type" value="Genomic_DNA"/>
</dbReference>
<comment type="caution">
    <text evidence="1">The sequence shown here is derived from an EMBL/GenBank/DDBJ whole genome shotgun (WGS) entry which is preliminary data.</text>
</comment>
<dbReference type="Proteomes" id="UP000765509">
    <property type="component" value="Unassembled WGS sequence"/>
</dbReference>
<dbReference type="OrthoDB" id="5598729at2759"/>
<evidence type="ECO:0000313" key="1">
    <source>
        <dbReference type="EMBL" id="MBW0518303.1"/>
    </source>
</evidence>
<evidence type="ECO:0008006" key="3">
    <source>
        <dbReference type="Google" id="ProtNLM"/>
    </source>
</evidence>
<accession>A0A9Q3HV24</accession>
<dbReference type="AlphaFoldDB" id="A0A9Q3HV24"/>
<name>A0A9Q3HV24_9BASI</name>
<gene>
    <name evidence="1" type="ORF">O181_058018</name>
</gene>